<reference evidence="4 5" key="1">
    <citation type="journal article" date="2015" name="PLoS ONE">
        <title>Rice-Infecting Pseudomonas Genomes Are Highly Accessorized and Harbor Multiple Putative Virulence Mechanisms to Cause Sheath Brown Rot.</title>
        <authorList>
            <person name="Quibod I.L."/>
            <person name="Grande G."/>
            <person name="Oreiro E.G."/>
            <person name="Borja F.N."/>
            <person name="Dossa G.S."/>
            <person name="Mauleon R."/>
            <person name="Cruz C.V."/>
            <person name="Oliva R."/>
        </authorList>
    </citation>
    <scope>NUCLEOTIDE SEQUENCE [LARGE SCALE GENOMIC DNA]</scope>
    <source>
        <strain evidence="4 5">IRRI 6609</strain>
    </source>
</reference>
<dbReference type="GO" id="GO:0000160">
    <property type="term" value="P:phosphorelay signal transduction system"/>
    <property type="evidence" value="ECO:0007669"/>
    <property type="project" value="InterPro"/>
</dbReference>
<dbReference type="RefSeq" id="WP_054063021.1">
    <property type="nucleotide sequence ID" value="NZ_JSYZ01000009.1"/>
</dbReference>
<feature type="DNA-binding region" description="OmpR/PhoB-type" evidence="2">
    <location>
        <begin position="6"/>
        <end position="104"/>
    </location>
</feature>
<dbReference type="PROSITE" id="PS51755">
    <property type="entry name" value="OMPR_PHOB"/>
    <property type="match status" value="1"/>
</dbReference>
<gene>
    <name evidence="4" type="ORF">PF66_02871</name>
</gene>
<dbReference type="OrthoDB" id="6593698at2"/>
<dbReference type="GO" id="GO:0003677">
    <property type="term" value="F:DNA binding"/>
    <property type="evidence" value="ECO:0007669"/>
    <property type="project" value="UniProtKB-UniRule"/>
</dbReference>
<keyword evidence="1 2" id="KW-0238">DNA-binding</keyword>
<dbReference type="Pfam" id="PF00486">
    <property type="entry name" value="Trans_reg_C"/>
    <property type="match status" value="1"/>
</dbReference>
<evidence type="ECO:0000259" key="3">
    <source>
        <dbReference type="PROSITE" id="PS51755"/>
    </source>
</evidence>
<dbReference type="CDD" id="cd00383">
    <property type="entry name" value="trans_reg_C"/>
    <property type="match status" value="1"/>
</dbReference>
<protein>
    <submittedName>
        <fullName evidence="4">DNA-binding protein with winged-HTH domain</fullName>
    </submittedName>
</protein>
<dbReference type="PATRIC" id="fig|50340.43.peg.6258"/>
<evidence type="ECO:0000256" key="1">
    <source>
        <dbReference type="ARBA" id="ARBA00023125"/>
    </source>
</evidence>
<dbReference type="InterPro" id="IPR001867">
    <property type="entry name" value="OmpR/PhoB-type_DNA-bd"/>
</dbReference>
<keyword evidence="5" id="KW-1185">Reference proteome</keyword>
<dbReference type="Gene3D" id="1.25.40.10">
    <property type="entry name" value="Tetratricopeptide repeat domain"/>
    <property type="match status" value="1"/>
</dbReference>
<dbReference type="InterPro" id="IPR011990">
    <property type="entry name" value="TPR-like_helical_dom_sf"/>
</dbReference>
<dbReference type="InterPro" id="IPR016032">
    <property type="entry name" value="Sig_transdc_resp-reg_C-effctor"/>
</dbReference>
<dbReference type="EMBL" id="JSYZ01000009">
    <property type="protein sequence ID" value="KPA90802.1"/>
    <property type="molecule type" value="Genomic_DNA"/>
</dbReference>
<organism evidence="4 5">
    <name type="scientific">Pseudomonas asplenii</name>
    <dbReference type="NCBI Taxonomy" id="53407"/>
    <lineage>
        <taxon>Bacteria</taxon>
        <taxon>Pseudomonadati</taxon>
        <taxon>Pseudomonadota</taxon>
        <taxon>Gammaproteobacteria</taxon>
        <taxon>Pseudomonadales</taxon>
        <taxon>Pseudomonadaceae</taxon>
        <taxon>Pseudomonas</taxon>
    </lineage>
</organism>
<evidence type="ECO:0000256" key="2">
    <source>
        <dbReference type="PROSITE-ProRule" id="PRU01091"/>
    </source>
</evidence>
<evidence type="ECO:0000313" key="4">
    <source>
        <dbReference type="EMBL" id="KPA90802.1"/>
    </source>
</evidence>
<name>A0A0N0VK18_9PSED</name>
<evidence type="ECO:0000313" key="5">
    <source>
        <dbReference type="Proteomes" id="UP000037931"/>
    </source>
</evidence>
<dbReference type="SUPFAM" id="SSF48452">
    <property type="entry name" value="TPR-like"/>
    <property type="match status" value="1"/>
</dbReference>
<proteinExistence type="predicted"/>
<accession>A0A0N0VK18</accession>
<dbReference type="AlphaFoldDB" id="A0A0N0VK18"/>
<dbReference type="Proteomes" id="UP000037931">
    <property type="component" value="Unassembled WGS sequence"/>
</dbReference>
<dbReference type="STRING" id="50340.PF66_02871"/>
<dbReference type="GO" id="GO:0006355">
    <property type="term" value="P:regulation of DNA-templated transcription"/>
    <property type="evidence" value="ECO:0007669"/>
    <property type="project" value="InterPro"/>
</dbReference>
<sequence length="462" mass="50544" precursor="true">MGLATDNFLKQSFAFGEWLLQGDGVLLRNGKGVHLPPKELHVLRLLLGRAGRLVTKDHLLDCVWAGSDAAEESLTRCIYALRKLLGPGRGYITTVYGKGYRFNAAVAPLAPAPGDYPAGPSLAVLPFRQADELAASNLQEATIRQLKTAFDATLRILPAALTLPGPGAVDTRQLMEQLAPDYYLSGRFEVRGEQWEASVELIRGHGHCLVHGPVAIQGSRDELLRSMVSLVAQHLPEVRPAVDGCSSYPLALAFLKGVYGLQRHTPQSVREALLYFRQCLQMDATYVPPWWGVADAYLALSLLGLVDQQTALGNAREALARALQLEPGNREALARLALVTSLQGCDEAAQALFQRCLPGCERADIHYLHGWHHWSGGRDERALECLDSALRQDPTSMPAQLMRIRIAFARDPRLALAMTREVLEEQADEHPVLRDQYAAILAHCAQLAPPADAVAGQPPHRA</sequence>
<dbReference type="InterPro" id="IPR036388">
    <property type="entry name" value="WH-like_DNA-bd_sf"/>
</dbReference>
<feature type="domain" description="OmpR/PhoB-type" evidence="3">
    <location>
        <begin position="6"/>
        <end position="104"/>
    </location>
</feature>
<comment type="caution">
    <text evidence="4">The sequence shown here is derived from an EMBL/GenBank/DDBJ whole genome shotgun (WGS) entry which is preliminary data.</text>
</comment>
<dbReference type="Gene3D" id="1.10.10.10">
    <property type="entry name" value="Winged helix-like DNA-binding domain superfamily/Winged helix DNA-binding domain"/>
    <property type="match status" value="1"/>
</dbReference>
<dbReference type="SUPFAM" id="SSF46894">
    <property type="entry name" value="C-terminal effector domain of the bipartite response regulators"/>
    <property type="match status" value="1"/>
</dbReference>
<dbReference type="SMART" id="SM00862">
    <property type="entry name" value="Trans_reg_C"/>
    <property type="match status" value="1"/>
</dbReference>